<reference evidence="3 4" key="1">
    <citation type="submission" date="2020-11" db="EMBL/GenBank/DDBJ databases">
        <title>Pseudomonas fulva producing VIM-24.</title>
        <authorList>
            <person name="Liu S."/>
        </authorList>
    </citation>
    <scope>NUCLEOTIDE SEQUENCE [LARGE SCALE GENOMIC DNA]</scope>
    <source>
        <strain evidence="3 4">ZDHY414</strain>
    </source>
</reference>
<evidence type="ECO:0000313" key="4">
    <source>
        <dbReference type="Proteomes" id="UP000594430"/>
    </source>
</evidence>
<evidence type="ECO:0000256" key="1">
    <source>
        <dbReference type="SAM" id="MobiDB-lite"/>
    </source>
</evidence>
<evidence type="ECO:0000313" key="3">
    <source>
        <dbReference type="EMBL" id="QPH48991.1"/>
    </source>
</evidence>
<dbReference type="EMBL" id="CP064946">
    <property type="protein sequence ID" value="QPH48991.1"/>
    <property type="molecule type" value="Genomic_DNA"/>
</dbReference>
<evidence type="ECO:0000259" key="2">
    <source>
        <dbReference type="Pfam" id="PF13226"/>
    </source>
</evidence>
<feature type="compositionally biased region" description="Basic and acidic residues" evidence="1">
    <location>
        <begin position="658"/>
        <end position="669"/>
    </location>
</feature>
<gene>
    <name evidence="3" type="ORF">IZU98_21900</name>
</gene>
<dbReference type="Proteomes" id="UP000594430">
    <property type="component" value="Chromosome"/>
</dbReference>
<accession>A0A7S9LH65</accession>
<sequence>MQTLTHTREVIRELVQTNAFVELNRYFDSLEARWYQAPPGEFPAYLSAVESHLLVDPDQGDRALSQVLRAWIDACPRAYHPQVVMGFYCLSRACQVDHGGARTPARWLAIEQMCETATAHLLRALARSQRPVAAAIGLQLLSARFREPGWLVELFNEQPARFRPSTHADVEVQEAAAPYLVRHGVMPLAELPRMLPDGLEPRTERQEPQAYWLSQALTARPGCFEAIKAHALYLLQDRRGQVESIERLVNMPACRGWSEPLRNALRWMAVEARLKRPSAERPSAVAKYQQLFEDWAVRPLLPRETAVLLAWRGALQASVWGDHDKALADFTQSLACPADLGGIQALGPPLRHLVITALTRSPAHEQALLNTAILRLSDGRSHAAACALRAAGHHFGLWGLARSGDQAKRWLTIAIKRQRAGQAPGLKILELARLLWSHDRHEVAYYLLQGGAEQALSGAALSLFELHQGEWSDTPGRYRDCEVAEQWLLRAVQTGSRQAKYRLACLQMQGGTNLGDREKMLEVRRLLIDALGNAQTNACARLHLGILLRQFGQPRERAEAVAYLLSLVEHPDSAIAARASAELGLAWMQGQGTRRQSRYAAIEWVTHAASLRPGDTAIEDIHAEVLNSRNRVRTLFTQYGAALFRGTLRPSELPPKPGLDRPASRLEAR</sequence>
<name>A0A7S9LH65_9PSED</name>
<organism evidence="3 4">
    <name type="scientific">Pseudomonas fulva</name>
    <dbReference type="NCBI Taxonomy" id="47880"/>
    <lineage>
        <taxon>Bacteria</taxon>
        <taxon>Pseudomonadati</taxon>
        <taxon>Pseudomonadota</taxon>
        <taxon>Gammaproteobacteria</taxon>
        <taxon>Pseudomonadales</taxon>
        <taxon>Pseudomonadaceae</taxon>
        <taxon>Pseudomonas</taxon>
    </lineage>
</organism>
<dbReference type="Gene3D" id="1.25.40.10">
    <property type="entry name" value="Tetratricopeptide repeat domain"/>
    <property type="match status" value="1"/>
</dbReference>
<protein>
    <submittedName>
        <fullName evidence="3">DUF4034 domain-containing protein</fullName>
    </submittedName>
</protein>
<dbReference type="SUPFAM" id="SSF81901">
    <property type="entry name" value="HCP-like"/>
    <property type="match status" value="1"/>
</dbReference>
<feature type="domain" description="DUF4034" evidence="2">
    <location>
        <begin position="9"/>
        <end position="267"/>
    </location>
</feature>
<dbReference type="RefSeq" id="WP_049695358.1">
    <property type="nucleotide sequence ID" value="NZ_BQIN01000001.1"/>
</dbReference>
<dbReference type="InterPro" id="IPR011990">
    <property type="entry name" value="TPR-like_helical_dom_sf"/>
</dbReference>
<dbReference type="Pfam" id="PF13226">
    <property type="entry name" value="DUF4034"/>
    <property type="match status" value="1"/>
</dbReference>
<proteinExistence type="predicted"/>
<feature type="region of interest" description="Disordered" evidence="1">
    <location>
        <begin position="648"/>
        <end position="669"/>
    </location>
</feature>
<dbReference type="AlphaFoldDB" id="A0A7S9LH65"/>
<dbReference type="InterPro" id="IPR025115">
    <property type="entry name" value="DUF4034"/>
</dbReference>